<keyword evidence="5" id="KW-0552">Olfaction</keyword>
<accession>E2A7F1</accession>
<dbReference type="EMBL" id="GL437329">
    <property type="protein sequence ID" value="EFN70648.1"/>
    <property type="molecule type" value="Genomic_DNA"/>
</dbReference>
<name>E2A7F1_CAMFO</name>
<evidence type="ECO:0000256" key="9">
    <source>
        <dbReference type="ARBA" id="ARBA00023224"/>
    </source>
</evidence>
<protein>
    <recommendedName>
        <fullName evidence="13">Odorant receptor 13a</fullName>
    </recommendedName>
</protein>
<evidence type="ECO:0000256" key="10">
    <source>
        <dbReference type="SAM" id="Phobius"/>
    </source>
</evidence>
<dbReference type="InterPro" id="IPR004117">
    <property type="entry name" value="7tm6_olfct_rcpt"/>
</dbReference>
<dbReference type="OMA" id="MIVEDWV"/>
<keyword evidence="3" id="KW-0716">Sensory transduction</keyword>
<dbReference type="GO" id="GO:0005549">
    <property type="term" value="F:odorant binding"/>
    <property type="evidence" value="ECO:0007669"/>
    <property type="project" value="InterPro"/>
</dbReference>
<feature type="transmembrane region" description="Helical" evidence="10">
    <location>
        <begin position="21"/>
        <end position="44"/>
    </location>
</feature>
<evidence type="ECO:0000313" key="12">
    <source>
        <dbReference type="Proteomes" id="UP000000311"/>
    </source>
</evidence>
<evidence type="ECO:0000256" key="7">
    <source>
        <dbReference type="ARBA" id="ARBA00023136"/>
    </source>
</evidence>
<keyword evidence="7 10" id="KW-0472">Membrane</keyword>
<comment type="subcellular location">
    <subcellularLocation>
        <location evidence="1">Cell membrane</location>
        <topology evidence="1">Multi-pass membrane protein</topology>
    </subcellularLocation>
</comment>
<dbReference type="GO" id="GO:0005886">
    <property type="term" value="C:plasma membrane"/>
    <property type="evidence" value="ECO:0007669"/>
    <property type="project" value="UniProtKB-SubCell"/>
</dbReference>
<dbReference type="OrthoDB" id="7634903at2759"/>
<evidence type="ECO:0000256" key="2">
    <source>
        <dbReference type="ARBA" id="ARBA00022475"/>
    </source>
</evidence>
<dbReference type="GO" id="GO:0004984">
    <property type="term" value="F:olfactory receptor activity"/>
    <property type="evidence" value="ECO:0007669"/>
    <property type="project" value="InterPro"/>
</dbReference>
<keyword evidence="6 10" id="KW-1133">Transmembrane helix</keyword>
<feature type="non-terminal residue" evidence="11">
    <location>
        <position position="1"/>
    </location>
</feature>
<keyword evidence="9" id="KW-0807">Transducer</keyword>
<keyword evidence="2" id="KW-1003">Cell membrane</keyword>
<evidence type="ECO:0008006" key="13">
    <source>
        <dbReference type="Google" id="ProtNLM"/>
    </source>
</evidence>
<dbReference type="PANTHER" id="PTHR21137:SF35">
    <property type="entry name" value="ODORANT RECEPTOR 19A-RELATED"/>
    <property type="match status" value="1"/>
</dbReference>
<evidence type="ECO:0000256" key="4">
    <source>
        <dbReference type="ARBA" id="ARBA00022692"/>
    </source>
</evidence>
<evidence type="ECO:0000256" key="5">
    <source>
        <dbReference type="ARBA" id="ARBA00022725"/>
    </source>
</evidence>
<reference evidence="11 12" key="1">
    <citation type="journal article" date="2010" name="Science">
        <title>Genomic comparison of the ants Camponotus floridanus and Harpegnathos saltator.</title>
        <authorList>
            <person name="Bonasio R."/>
            <person name="Zhang G."/>
            <person name="Ye C."/>
            <person name="Mutti N.S."/>
            <person name="Fang X."/>
            <person name="Qin N."/>
            <person name="Donahue G."/>
            <person name="Yang P."/>
            <person name="Li Q."/>
            <person name="Li C."/>
            <person name="Zhang P."/>
            <person name="Huang Z."/>
            <person name="Berger S.L."/>
            <person name="Reinberg D."/>
            <person name="Wang J."/>
            <person name="Liebig J."/>
        </authorList>
    </citation>
    <scope>NUCLEOTIDE SEQUENCE [LARGE SCALE GENOMIC DNA]</scope>
    <source>
        <strain evidence="12">C129</strain>
    </source>
</reference>
<proteinExistence type="predicted"/>
<evidence type="ECO:0000256" key="1">
    <source>
        <dbReference type="ARBA" id="ARBA00004651"/>
    </source>
</evidence>
<dbReference type="GO" id="GO:0007165">
    <property type="term" value="P:signal transduction"/>
    <property type="evidence" value="ECO:0007669"/>
    <property type="project" value="UniProtKB-KW"/>
</dbReference>
<dbReference type="InParanoid" id="E2A7F1"/>
<evidence type="ECO:0000256" key="8">
    <source>
        <dbReference type="ARBA" id="ARBA00023170"/>
    </source>
</evidence>
<organism evidence="12">
    <name type="scientific">Camponotus floridanus</name>
    <name type="common">Florida carpenter ant</name>
    <dbReference type="NCBI Taxonomy" id="104421"/>
    <lineage>
        <taxon>Eukaryota</taxon>
        <taxon>Metazoa</taxon>
        <taxon>Ecdysozoa</taxon>
        <taxon>Arthropoda</taxon>
        <taxon>Hexapoda</taxon>
        <taxon>Insecta</taxon>
        <taxon>Pterygota</taxon>
        <taxon>Neoptera</taxon>
        <taxon>Endopterygota</taxon>
        <taxon>Hymenoptera</taxon>
        <taxon>Apocrita</taxon>
        <taxon>Aculeata</taxon>
        <taxon>Formicoidea</taxon>
        <taxon>Formicidae</taxon>
        <taxon>Formicinae</taxon>
        <taxon>Camponotus</taxon>
    </lineage>
</organism>
<keyword evidence="8" id="KW-0675">Receptor</keyword>
<evidence type="ECO:0000256" key="3">
    <source>
        <dbReference type="ARBA" id="ARBA00022606"/>
    </source>
</evidence>
<dbReference type="PANTHER" id="PTHR21137">
    <property type="entry name" value="ODORANT RECEPTOR"/>
    <property type="match status" value="1"/>
</dbReference>
<dbReference type="AlphaFoldDB" id="E2A7F1"/>
<evidence type="ECO:0000313" key="11">
    <source>
        <dbReference type="EMBL" id="EFN70648.1"/>
    </source>
</evidence>
<feature type="non-terminal residue" evidence="11">
    <location>
        <position position="164"/>
    </location>
</feature>
<sequence>DWLKMKSAQERKVMIKKAQTARIIITCGYCMMMTVFILITVLPISGISMRYSYLSNITAPSTLLPLPTYHAYDVTRSPQYELTFVLQTVSMVFATMAYTGIDNFLGLLVFHICGQLEILRNRIEHLNKFADIHYTLKNNVEDHTRLLKYLIFCDRFLYMSFSSF</sequence>
<keyword evidence="12" id="KW-1185">Reference proteome</keyword>
<feature type="transmembrane region" description="Helical" evidence="10">
    <location>
        <begin position="84"/>
        <end position="110"/>
    </location>
</feature>
<dbReference type="Proteomes" id="UP000000311">
    <property type="component" value="Unassembled WGS sequence"/>
</dbReference>
<keyword evidence="4 10" id="KW-0812">Transmembrane</keyword>
<evidence type="ECO:0000256" key="6">
    <source>
        <dbReference type="ARBA" id="ARBA00022989"/>
    </source>
</evidence>
<gene>
    <name evidence="11" type="ORF">EAG_03837</name>
</gene>
<dbReference type="Pfam" id="PF02949">
    <property type="entry name" value="7tm_6"/>
    <property type="match status" value="1"/>
</dbReference>